<comment type="catalytic activity">
    <reaction evidence="7">
        <text>(6S)-5,6,7,8-tetrahydrofolate + NADP(+) = 7,8-dihydrofolate + NADPH + H(+)</text>
        <dbReference type="Rhea" id="RHEA:15009"/>
        <dbReference type="ChEBI" id="CHEBI:15378"/>
        <dbReference type="ChEBI" id="CHEBI:57451"/>
        <dbReference type="ChEBI" id="CHEBI:57453"/>
        <dbReference type="ChEBI" id="CHEBI:57783"/>
        <dbReference type="ChEBI" id="CHEBI:58349"/>
        <dbReference type="EC" id="1.5.1.3"/>
    </reaction>
</comment>
<dbReference type="PROSITE" id="PS51330">
    <property type="entry name" value="DHFR_2"/>
    <property type="match status" value="1"/>
</dbReference>
<evidence type="ECO:0000256" key="2">
    <source>
        <dbReference type="ARBA" id="ARBA00009539"/>
    </source>
</evidence>
<evidence type="ECO:0000256" key="6">
    <source>
        <dbReference type="ARBA" id="ARBA00023002"/>
    </source>
</evidence>
<keyword evidence="11" id="KW-1185">Reference proteome</keyword>
<evidence type="ECO:0000313" key="10">
    <source>
        <dbReference type="EMBL" id="MFD1206135.1"/>
    </source>
</evidence>
<keyword evidence="5 7" id="KW-0521">NADP</keyword>
<keyword evidence="6 7" id="KW-0560">Oxidoreductase</keyword>
<evidence type="ECO:0000313" key="11">
    <source>
        <dbReference type="Proteomes" id="UP001597231"/>
    </source>
</evidence>
<comment type="similarity">
    <text evidence="2 7 8">Belongs to the dihydrofolate reductase family.</text>
</comment>
<keyword evidence="4 7" id="KW-0554">One-carbon metabolism</keyword>
<dbReference type="InterPro" id="IPR012259">
    <property type="entry name" value="DHFR"/>
</dbReference>
<dbReference type="InterPro" id="IPR024072">
    <property type="entry name" value="DHFR-like_dom_sf"/>
</dbReference>
<evidence type="ECO:0000256" key="3">
    <source>
        <dbReference type="ARBA" id="ARBA00012856"/>
    </source>
</evidence>
<dbReference type="GO" id="GO:0004146">
    <property type="term" value="F:dihydrofolate reductase activity"/>
    <property type="evidence" value="ECO:0007669"/>
    <property type="project" value="UniProtKB-EC"/>
</dbReference>
<organism evidence="10 11">
    <name type="scientific">Sporosarcina contaminans</name>
    <dbReference type="NCBI Taxonomy" id="633403"/>
    <lineage>
        <taxon>Bacteria</taxon>
        <taxon>Bacillati</taxon>
        <taxon>Bacillota</taxon>
        <taxon>Bacilli</taxon>
        <taxon>Bacillales</taxon>
        <taxon>Caryophanaceae</taxon>
        <taxon>Sporosarcina</taxon>
    </lineage>
</organism>
<dbReference type="InterPro" id="IPR017925">
    <property type="entry name" value="DHFR_CS"/>
</dbReference>
<comment type="pathway">
    <text evidence="1 7">Cofactor biosynthesis; tetrahydrofolate biosynthesis; 5,6,7,8-tetrahydrofolate from 7,8-dihydrofolate: step 1/1.</text>
</comment>
<dbReference type="InterPro" id="IPR001796">
    <property type="entry name" value="DHFR_dom"/>
</dbReference>
<dbReference type="Proteomes" id="UP001597231">
    <property type="component" value="Unassembled WGS sequence"/>
</dbReference>
<dbReference type="EC" id="1.5.1.3" evidence="3 7"/>
<name>A0ABW3TZE3_9BACL</name>
<evidence type="ECO:0000259" key="9">
    <source>
        <dbReference type="PROSITE" id="PS51330"/>
    </source>
</evidence>
<protein>
    <recommendedName>
        <fullName evidence="3 7">Dihydrofolate reductase</fullName>
        <ecNumber evidence="3 7">1.5.1.3</ecNumber>
    </recommendedName>
</protein>
<comment type="caution">
    <text evidence="10">The sequence shown here is derived from an EMBL/GenBank/DDBJ whole genome shotgun (WGS) entry which is preliminary data.</text>
</comment>
<dbReference type="PRINTS" id="PR00070">
    <property type="entry name" value="DHFR"/>
</dbReference>
<evidence type="ECO:0000256" key="1">
    <source>
        <dbReference type="ARBA" id="ARBA00004903"/>
    </source>
</evidence>
<dbReference type="PROSITE" id="PS00075">
    <property type="entry name" value="DHFR_1"/>
    <property type="match status" value="1"/>
</dbReference>
<dbReference type="PIRSF" id="PIRSF000194">
    <property type="entry name" value="DHFR"/>
    <property type="match status" value="1"/>
</dbReference>
<dbReference type="Pfam" id="PF00186">
    <property type="entry name" value="DHFR_1"/>
    <property type="match status" value="1"/>
</dbReference>
<dbReference type="Gene3D" id="3.40.430.10">
    <property type="entry name" value="Dihydrofolate Reductase, subunit A"/>
    <property type="match status" value="1"/>
</dbReference>
<reference evidence="11" key="1">
    <citation type="journal article" date="2019" name="Int. J. Syst. Evol. Microbiol.">
        <title>The Global Catalogue of Microorganisms (GCM) 10K type strain sequencing project: providing services to taxonomists for standard genome sequencing and annotation.</title>
        <authorList>
            <consortium name="The Broad Institute Genomics Platform"/>
            <consortium name="The Broad Institute Genome Sequencing Center for Infectious Disease"/>
            <person name="Wu L."/>
            <person name="Ma J."/>
        </authorList>
    </citation>
    <scope>NUCLEOTIDE SEQUENCE [LARGE SCALE GENOMIC DNA]</scope>
    <source>
        <strain evidence="11">CCUG 53915</strain>
    </source>
</reference>
<feature type="domain" description="DHFR" evidence="9">
    <location>
        <begin position="1"/>
        <end position="158"/>
    </location>
</feature>
<evidence type="ECO:0000256" key="5">
    <source>
        <dbReference type="ARBA" id="ARBA00022857"/>
    </source>
</evidence>
<sequence>MLSLLVAHDLNRVIGYENQMPWHIPEELKYFKKMTMGKAVVMGRKTFESIGRPLPGRLNIVLTRNEDYKADGIEVFSDVNEAIARGMEYSDEVVVIGGTEIFNLVMDMADRMYITVIRHEYEGDTFFPPYEEDWKIVSKSEDHFTEEGIPFSYHIYERE</sequence>
<comment type="function">
    <text evidence="7">Key enzyme in folate metabolism. Catalyzes an essential reaction for de novo glycine and purine synthesis, and for DNA precursor synthesis.</text>
</comment>
<dbReference type="EMBL" id="JBHTLT010000113">
    <property type="protein sequence ID" value="MFD1206135.1"/>
    <property type="molecule type" value="Genomic_DNA"/>
</dbReference>
<dbReference type="PANTHER" id="PTHR48069">
    <property type="entry name" value="DIHYDROFOLATE REDUCTASE"/>
    <property type="match status" value="1"/>
</dbReference>
<evidence type="ECO:0000256" key="8">
    <source>
        <dbReference type="RuleBase" id="RU004474"/>
    </source>
</evidence>
<dbReference type="RefSeq" id="WP_336824807.1">
    <property type="nucleotide sequence ID" value="NZ_JBHTLT010000113.1"/>
</dbReference>
<proteinExistence type="inferred from homology"/>
<dbReference type="CDD" id="cd00209">
    <property type="entry name" value="DHFR"/>
    <property type="match status" value="1"/>
</dbReference>
<evidence type="ECO:0000256" key="4">
    <source>
        <dbReference type="ARBA" id="ARBA00022563"/>
    </source>
</evidence>
<evidence type="ECO:0000256" key="7">
    <source>
        <dbReference type="PIRNR" id="PIRNR000194"/>
    </source>
</evidence>
<dbReference type="PANTHER" id="PTHR48069:SF3">
    <property type="entry name" value="DIHYDROFOLATE REDUCTASE"/>
    <property type="match status" value="1"/>
</dbReference>
<dbReference type="SUPFAM" id="SSF53597">
    <property type="entry name" value="Dihydrofolate reductase-like"/>
    <property type="match status" value="1"/>
</dbReference>
<gene>
    <name evidence="10" type="ORF">ACFQ38_13640</name>
</gene>
<accession>A0ABW3TZE3</accession>